<feature type="domain" description="Helix-turn-helix" evidence="1">
    <location>
        <begin position="73"/>
        <end position="122"/>
    </location>
</feature>
<dbReference type="EMBL" id="JADQBC010000020">
    <property type="protein sequence ID" value="MBR8827107.1"/>
    <property type="molecule type" value="Genomic_DNA"/>
</dbReference>
<evidence type="ECO:0000259" key="1">
    <source>
        <dbReference type="Pfam" id="PF12728"/>
    </source>
</evidence>
<sequence length="165" mass="19144">MEKVKTNLPFFEDHVENTDLLRLEALLENTHPQLVGVDGEEIYLPESIYQILREVTSLLAQGKGITLVPQDHYLTTQESANLLNISRTYLYTLLNQGKIPYKMIGTHRRIKIENLLEYKTQRDSDRRQALSELIEATQELGFYESEDGVNLETVLIKNLDFIDKY</sequence>
<dbReference type="GO" id="GO:0003677">
    <property type="term" value="F:DNA binding"/>
    <property type="evidence" value="ECO:0007669"/>
    <property type="project" value="InterPro"/>
</dbReference>
<proteinExistence type="predicted"/>
<reference evidence="2" key="1">
    <citation type="submission" date="2021-02" db="EMBL/GenBank/DDBJ databases">
        <title>Metagenome analyses of Stigonema ocellatum DSM 106950, Chlorogloea purpurea SAG 13.99 and Gomphosphaeria aponina DSM 107014.</title>
        <authorList>
            <person name="Marter P."/>
            <person name="Huang S."/>
        </authorList>
    </citation>
    <scope>NUCLEOTIDE SEQUENCE</scope>
    <source>
        <strain evidence="2">JP213</strain>
    </source>
</reference>
<comment type="caution">
    <text evidence="2">The sequence shown here is derived from an EMBL/GenBank/DDBJ whole genome shotgun (WGS) entry which is preliminary data.</text>
</comment>
<dbReference type="NCBIfam" id="TIGR01764">
    <property type="entry name" value="excise"/>
    <property type="match status" value="1"/>
</dbReference>
<dbReference type="InterPro" id="IPR010093">
    <property type="entry name" value="SinI_DNA-bd"/>
</dbReference>
<evidence type="ECO:0000313" key="2">
    <source>
        <dbReference type="EMBL" id="MBR8827107.1"/>
    </source>
</evidence>
<dbReference type="AlphaFoldDB" id="A0A941GNS8"/>
<gene>
    <name evidence="2" type="ORF">DSM107014_04240</name>
</gene>
<name>A0A941GNS8_9CHRO</name>
<organism evidence="2 3">
    <name type="scientific">Gomphosphaeria aponina SAG 52.96 = DSM 107014</name>
    <dbReference type="NCBI Taxonomy" id="1521640"/>
    <lineage>
        <taxon>Bacteria</taxon>
        <taxon>Bacillati</taxon>
        <taxon>Cyanobacteriota</taxon>
        <taxon>Cyanophyceae</taxon>
        <taxon>Oscillatoriophycideae</taxon>
        <taxon>Chroococcales</taxon>
        <taxon>Gomphosphaeriaceae</taxon>
        <taxon>Gomphosphaeria</taxon>
    </lineage>
</organism>
<dbReference type="InterPro" id="IPR041657">
    <property type="entry name" value="HTH_17"/>
</dbReference>
<dbReference type="Proteomes" id="UP000767446">
    <property type="component" value="Unassembled WGS sequence"/>
</dbReference>
<accession>A0A941GNS8</accession>
<evidence type="ECO:0000313" key="3">
    <source>
        <dbReference type="Proteomes" id="UP000767446"/>
    </source>
</evidence>
<protein>
    <submittedName>
        <fullName evidence="2">Helix-turn-helix domain-containing protein</fullName>
    </submittedName>
</protein>
<dbReference type="Pfam" id="PF12728">
    <property type="entry name" value="HTH_17"/>
    <property type="match status" value="1"/>
</dbReference>